<evidence type="ECO:0000256" key="2">
    <source>
        <dbReference type="ARBA" id="ARBA00005165"/>
    </source>
</evidence>
<dbReference type="Pfam" id="PF02581">
    <property type="entry name" value="TMP-TENI"/>
    <property type="match status" value="1"/>
</dbReference>
<evidence type="ECO:0000256" key="10">
    <source>
        <dbReference type="HAMAP-Rule" id="MF_00097"/>
    </source>
</evidence>
<dbReference type="EMBL" id="SDMR01000016">
    <property type="protein sequence ID" value="TBT94218.1"/>
    <property type="molecule type" value="Genomic_DNA"/>
</dbReference>
<evidence type="ECO:0000256" key="12">
    <source>
        <dbReference type="RuleBase" id="RU004253"/>
    </source>
</evidence>
<dbReference type="InterPro" id="IPR022998">
    <property type="entry name" value="ThiamineP_synth_TenI"/>
</dbReference>
<comment type="catalytic activity">
    <reaction evidence="8 10 11">
        <text>2-(2-carboxy-4-methylthiazol-5-yl)ethyl phosphate + 4-amino-2-methyl-5-(diphosphooxymethyl)pyrimidine + 2 H(+) = thiamine phosphate + CO2 + diphosphate</text>
        <dbReference type="Rhea" id="RHEA:47848"/>
        <dbReference type="ChEBI" id="CHEBI:15378"/>
        <dbReference type="ChEBI" id="CHEBI:16526"/>
        <dbReference type="ChEBI" id="CHEBI:33019"/>
        <dbReference type="ChEBI" id="CHEBI:37575"/>
        <dbReference type="ChEBI" id="CHEBI:57841"/>
        <dbReference type="ChEBI" id="CHEBI:62890"/>
        <dbReference type="EC" id="2.5.1.3"/>
    </reaction>
</comment>
<dbReference type="GO" id="GO:0004789">
    <property type="term" value="F:thiamine-phosphate diphosphorylase activity"/>
    <property type="evidence" value="ECO:0007669"/>
    <property type="project" value="UniProtKB-UniRule"/>
</dbReference>
<feature type="binding site" evidence="10">
    <location>
        <position position="160"/>
    </location>
    <ligand>
        <name>4-amino-2-methyl-5-(diphosphooxymethyl)pyrimidine</name>
        <dbReference type="ChEBI" id="CHEBI:57841"/>
    </ligand>
</feature>
<dbReference type="AlphaFoldDB" id="A0A4Q9KIM2"/>
<dbReference type="PANTHER" id="PTHR20857">
    <property type="entry name" value="THIAMINE-PHOSPHATE PYROPHOSPHORYLASE"/>
    <property type="match status" value="1"/>
</dbReference>
<dbReference type="OrthoDB" id="3243336at2"/>
<dbReference type="GO" id="GO:0009228">
    <property type="term" value="P:thiamine biosynthetic process"/>
    <property type="evidence" value="ECO:0007669"/>
    <property type="project" value="UniProtKB-KW"/>
</dbReference>
<keyword evidence="4 10" id="KW-0479">Metal-binding</keyword>
<keyword evidence="5 10" id="KW-0460">Magnesium</keyword>
<feature type="binding site" evidence="10">
    <location>
        <begin position="157"/>
        <end position="159"/>
    </location>
    <ligand>
        <name>2-[(2R,5Z)-2-carboxy-4-methylthiazol-5(2H)-ylidene]ethyl phosphate</name>
        <dbReference type="ChEBI" id="CHEBI:62899"/>
    </ligand>
</feature>
<evidence type="ECO:0000313" key="15">
    <source>
        <dbReference type="EMBL" id="TBT94218.1"/>
    </source>
</evidence>
<comment type="function">
    <text evidence="1 10">Condenses 4-methyl-5-(beta-hydroxyethyl)thiazole monophosphate (THZ-P) and 2-methyl-4-amino-5-hydroxymethyl pyrimidine pyrophosphate (HMP-PP) to form thiamine monophosphate (TMP).</text>
</comment>
<proteinExistence type="inferred from homology"/>
<comment type="cofactor">
    <cofactor evidence="10">
        <name>Mg(2+)</name>
        <dbReference type="ChEBI" id="CHEBI:18420"/>
    </cofactor>
    <text evidence="10">Binds 1 Mg(2+) ion per subunit.</text>
</comment>
<dbReference type="SUPFAM" id="SSF51391">
    <property type="entry name" value="Thiamin phosphate synthase"/>
    <property type="match status" value="1"/>
</dbReference>
<feature type="binding site" evidence="10">
    <location>
        <position position="93"/>
    </location>
    <ligand>
        <name>Mg(2+)</name>
        <dbReference type="ChEBI" id="CHEBI:18420"/>
    </ligand>
</feature>
<evidence type="ECO:0000313" key="16">
    <source>
        <dbReference type="Proteomes" id="UP000291933"/>
    </source>
</evidence>
<dbReference type="CDD" id="cd00564">
    <property type="entry name" value="TMP_TenI"/>
    <property type="match status" value="1"/>
</dbReference>
<dbReference type="InterPro" id="IPR013785">
    <property type="entry name" value="Aldolase_TIM"/>
</dbReference>
<gene>
    <name evidence="10 15" type="primary">thiE</name>
    <name evidence="15" type="ORF">ET996_11695</name>
</gene>
<comment type="pathway">
    <text evidence="2 10 12">Cofactor biosynthesis; thiamine diphosphate biosynthesis; thiamine phosphate from 4-amino-2-methyl-5-diphosphomethylpyrimidine and 4-methyl-5-(2-phosphoethyl)-thiazole: step 1/1.</text>
</comment>
<comment type="similarity">
    <text evidence="10 11">Belongs to the thiamine-phosphate synthase family.</text>
</comment>
<name>A0A4Q9KIM2_PROTD</name>
<evidence type="ECO:0000256" key="11">
    <source>
        <dbReference type="RuleBase" id="RU003826"/>
    </source>
</evidence>
<feature type="region of interest" description="Disordered" evidence="13">
    <location>
        <begin position="249"/>
        <end position="270"/>
    </location>
</feature>
<dbReference type="GO" id="GO:0009229">
    <property type="term" value="P:thiamine diphosphate biosynthetic process"/>
    <property type="evidence" value="ECO:0007669"/>
    <property type="project" value="UniProtKB-UniRule"/>
</dbReference>
<evidence type="ECO:0000256" key="1">
    <source>
        <dbReference type="ARBA" id="ARBA00003814"/>
    </source>
</evidence>
<evidence type="ECO:0000256" key="3">
    <source>
        <dbReference type="ARBA" id="ARBA00022679"/>
    </source>
</evidence>
<dbReference type="InterPro" id="IPR034291">
    <property type="entry name" value="TMP_synthase"/>
</dbReference>
<dbReference type="GO" id="GO:0000287">
    <property type="term" value="F:magnesium ion binding"/>
    <property type="evidence" value="ECO:0007669"/>
    <property type="project" value="UniProtKB-UniRule"/>
</dbReference>
<dbReference type="Gene3D" id="3.20.20.70">
    <property type="entry name" value="Aldolase class I"/>
    <property type="match status" value="1"/>
</dbReference>
<organism evidence="15 16">
    <name type="scientific">Propioniciclava tarda</name>
    <dbReference type="NCBI Taxonomy" id="433330"/>
    <lineage>
        <taxon>Bacteria</taxon>
        <taxon>Bacillati</taxon>
        <taxon>Actinomycetota</taxon>
        <taxon>Actinomycetes</taxon>
        <taxon>Propionibacteriales</taxon>
        <taxon>Propionibacteriaceae</taxon>
        <taxon>Propioniciclava</taxon>
    </lineage>
</organism>
<evidence type="ECO:0000256" key="6">
    <source>
        <dbReference type="ARBA" id="ARBA00022977"/>
    </source>
</evidence>
<dbReference type="InterPro" id="IPR036206">
    <property type="entry name" value="ThiamineP_synth_sf"/>
</dbReference>
<feature type="binding site" evidence="10">
    <location>
        <position position="74"/>
    </location>
    <ligand>
        <name>Mg(2+)</name>
        <dbReference type="ChEBI" id="CHEBI:18420"/>
    </ligand>
</feature>
<dbReference type="HAMAP" id="MF_00097">
    <property type="entry name" value="TMP_synthase"/>
    <property type="match status" value="1"/>
</dbReference>
<dbReference type="NCBIfam" id="TIGR00693">
    <property type="entry name" value="thiE"/>
    <property type="match status" value="1"/>
</dbReference>
<feature type="binding site" evidence="10">
    <location>
        <begin position="207"/>
        <end position="208"/>
    </location>
    <ligand>
        <name>2-[(2R,5Z)-2-carboxy-4-methylthiazol-5(2H)-ylidene]ethyl phosphate</name>
        <dbReference type="ChEBI" id="CHEBI:62899"/>
    </ligand>
</feature>
<feature type="domain" description="Thiamine phosphate synthase/TenI" evidence="14">
    <location>
        <begin position="10"/>
        <end position="210"/>
    </location>
</feature>
<evidence type="ECO:0000256" key="8">
    <source>
        <dbReference type="ARBA" id="ARBA00047851"/>
    </source>
</evidence>
<comment type="catalytic activity">
    <reaction evidence="9 10 11">
        <text>2-[(2R,5Z)-2-carboxy-4-methylthiazol-5(2H)-ylidene]ethyl phosphate + 4-amino-2-methyl-5-(diphosphooxymethyl)pyrimidine + 2 H(+) = thiamine phosphate + CO2 + diphosphate</text>
        <dbReference type="Rhea" id="RHEA:47844"/>
        <dbReference type="ChEBI" id="CHEBI:15378"/>
        <dbReference type="ChEBI" id="CHEBI:16526"/>
        <dbReference type="ChEBI" id="CHEBI:33019"/>
        <dbReference type="ChEBI" id="CHEBI:37575"/>
        <dbReference type="ChEBI" id="CHEBI:57841"/>
        <dbReference type="ChEBI" id="CHEBI:62899"/>
        <dbReference type="EC" id="2.5.1.3"/>
    </reaction>
</comment>
<evidence type="ECO:0000256" key="9">
    <source>
        <dbReference type="ARBA" id="ARBA00047883"/>
    </source>
</evidence>
<keyword evidence="3 10" id="KW-0808">Transferase</keyword>
<dbReference type="PANTHER" id="PTHR20857:SF15">
    <property type="entry name" value="THIAMINE-PHOSPHATE SYNTHASE"/>
    <property type="match status" value="1"/>
</dbReference>
<evidence type="ECO:0000259" key="14">
    <source>
        <dbReference type="Pfam" id="PF02581"/>
    </source>
</evidence>
<evidence type="ECO:0000256" key="7">
    <source>
        <dbReference type="ARBA" id="ARBA00047334"/>
    </source>
</evidence>
<feature type="binding site" evidence="10">
    <location>
        <position position="73"/>
    </location>
    <ligand>
        <name>4-amino-2-methyl-5-(diphosphooxymethyl)pyrimidine</name>
        <dbReference type="ChEBI" id="CHEBI:57841"/>
    </ligand>
</feature>
<feature type="binding site" evidence="10">
    <location>
        <position position="187"/>
    </location>
    <ligand>
        <name>2-[(2R,5Z)-2-carboxy-4-methylthiazol-5(2H)-ylidene]ethyl phosphate</name>
        <dbReference type="ChEBI" id="CHEBI:62899"/>
    </ligand>
</feature>
<comment type="caution">
    <text evidence="15">The sequence shown here is derived from an EMBL/GenBank/DDBJ whole genome shotgun (WGS) entry which is preliminary data.</text>
</comment>
<comment type="caution">
    <text evidence="10">Lacks conserved residue(s) required for the propagation of feature annotation.</text>
</comment>
<dbReference type="UniPathway" id="UPA00060">
    <property type="reaction ID" value="UER00141"/>
</dbReference>
<keyword evidence="16" id="KW-1185">Reference proteome</keyword>
<feature type="binding site" evidence="10">
    <location>
        <position position="112"/>
    </location>
    <ligand>
        <name>4-amino-2-methyl-5-(diphosphooxymethyl)pyrimidine</name>
        <dbReference type="ChEBI" id="CHEBI:57841"/>
    </ligand>
</feature>
<sequence>MPRPPLDLSVYLVTDTALCGGPDGVVTTVRDAVAAGVTVVQLRDPDASEADFIALGRALASELAGTGVPLIVNDRVHLVDVIGAHGAHVGQGDLSIAEARRLLGPDKLLGLSVSSPAQVAAASRIPSSMTDTPCESAPGPIEHGVLDYLGAQSLHATGTKPEAGEVGLNVIAACAAASPLPVVAIGGVKASDAADLRRVGIDGMAVVSAICGQPDVTAATRALVQAWANAQPGVNSTVTPPPRHVNVLLTRPEGAEEGSYTAPRPVQEDR</sequence>
<dbReference type="EC" id="2.5.1.3" evidence="10"/>
<reference evidence="15 16" key="1">
    <citation type="submission" date="2019-01" db="EMBL/GenBank/DDBJ databases">
        <title>Lactibacter flavus gen. nov., sp. nov., a novel bacterium of the family Propionibacteriaceae isolated from raw milk and dairy products.</title>
        <authorList>
            <person name="Huptas C."/>
            <person name="Wenning M."/>
            <person name="Breitenwieser F."/>
            <person name="Doll E."/>
            <person name="Von Neubeck M."/>
            <person name="Busse H.-J."/>
            <person name="Scherer S."/>
        </authorList>
    </citation>
    <scope>NUCLEOTIDE SEQUENCE [LARGE SCALE GENOMIC DNA]</scope>
    <source>
        <strain evidence="15 16">DSM 22130</strain>
    </source>
</reference>
<keyword evidence="6 10" id="KW-0784">Thiamine biosynthesis</keyword>
<protein>
    <recommendedName>
        <fullName evidence="10">Thiamine-phosphate synthase</fullName>
        <shortName evidence="10">TP synthase</shortName>
        <shortName evidence="10">TPS</shortName>
        <ecNumber evidence="10">2.5.1.3</ecNumber>
    </recommendedName>
    <alternativeName>
        <fullName evidence="10">Thiamine-phosphate pyrophosphorylase</fullName>
        <shortName evidence="10">TMP pyrophosphorylase</shortName>
        <shortName evidence="10">TMP-PPase</shortName>
    </alternativeName>
</protein>
<dbReference type="Proteomes" id="UP000291933">
    <property type="component" value="Unassembled WGS sequence"/>
</dbReference>
<dbReference type="GO" id="GO:0005737">
    <property type="term" value="C:cytoplasm"/>
    <property type="evidence" value="ECO:0007669"/>
    <property type="project" value="TreeGrafter"/>
</dbReference>
<comment type="catalytic activity">
    <reaction evidence="7 10 11">
        <text>4-methyl-5-(2-phosphooxyethyl)-thiazole + 4-amino-2-methyl-5-(diphosphooxymethyl)pyrimidine + H(+) = thiamine phosphate + diphosphate</text>
        <dbReference type="Rhea" id="RHEA:22328"/>
        <dbReference type="ChEBI" id="CHEBI:15378"/>
        <dbReference type="ChEBI" id="CHEBI:33019"/>
        <dbReference type="ChEBI" id="CHEBI:37575"/>
        <dbReference type="ChEBI" id="CHEBI:57841"/>
        <dbReference type="ChEBI" id="CHEBI:58296"/>
        <dbReference type="EC" id="2.5.1.3"/>
    </reaction>
</comment>
<accession>A0A4Q9KIM2</accession>
<dbReference type="RefSeq" id="WP_131172744.1">
    <property type="nucleotide sequence ID" value="NZ_FXTL01000016.1"/>
</dbReference>
<evidence type="ECO:0000256" key="4">
    <source>
        <dbReference type="ARBA" id="ARBA00022723"/>
    </source>
</evidence>
<evidence type="ECO:0000256" key="5">
    <source>
        <dbReference type="ARBA" id="ARBA00022842"/>
    </source>
</evidence>
<evidence type="ECO:0000256" key="13">
    <source>
        <dbReference type="SAM" id="MobiDB-lite"/>
    </source>
</evidence>